<evidence type="ECO:0000313" key="7">
    <source>
        <dbReference type="EMBL" id="KAH7026899.1"/>
    </source>
</evidence>
<feature type="repeat" description="WD" evidence="6">
    <location>
        <begin position="168"/>
        <end position="200"/>
    </location>
</feature>
<evidence type="ECO:0000256" key="5">
    <source>
        <dbReference type="ARBA" id="ARBA00043913"/>
    </source>
</evidence>
<evidence type="ECO:0000256" key="1">
    <source>
        <dbReference type="ARBA" id="ARBA00022574"/>
    </source>
</evidence>
<dbReference type="PROSITE" id="PS50294">
    <property type="entry name" value="WD_REPEATS_REGION"/>
    <property type="match status" value="4"/>
</dbReference>
<dbReference type="InterPro" id="IPR020472">
    <property type="entry name" value="WD40_PAC1"/>
</dbReference>
<dbReference type="SMART" id="SM00320">
    <property type="entry name" value="WD40"/>
    <property type="match status" value="7"/>
</dbReference>
<dbReference type="InterPro" id="IPR001680">
    <property type="entry name" value="WD40_rpt"/>
</dbReference>
<comment type="similarity">
    <text evidence="3">Belongs to the WD repeat MDV1/CAF4 family.</text>
</comment>
<proteinExistence type="inferred from homology"/>
<dbReference type="PROSITE" id="PS50082">
    <property type="entry name" value="WD_REPEATS_2"/>
    <property type="match status" value="6"/>
</dbReference>
<accession>A0ABQ8FU19</accession>
<gene>
    <name evidence="7" type="ORF">B0J12DRAFT_360155</name>
</gene>
<dbReference type="PANTHER" id="PTHR22847:SF637">
    <property type="entry name" value="WD REPEAT DOMAIN 5B"/>
    <property type="match status" value="1"/>
</dbReference>
<organism evidence="7 8">
    <name type="scientific">Macrophomina phaseolina</name>
    <dbReference type="NCBI Taxonomy" id="35725"/>
    <lineage>
        <taxon>Eukaryota</taxon>
        <taxon>Fungi</taxon>
        <taxon>Dikarya</taxon>
        <taxon>Ascomycota</taxon>
        <taxon>Pezizomycotina</taxon>
        <taxon>Dothideomycetes</taxon>
        <taxon>Dothideomycetes incertae sedis</taxon>
        <taxon>Botryosphaeriales</taxon>
        <taxon>Botryosphaeriaceae</taxon>
        <taxon>Macrophomina</taxon>
    </lineage>
</organism>
<comment type="caution">
    <text evidence="7">The sequence shown here is derived from an EMBL/GenBank/DDBJ whole genome shotgun (WGS) entry which is preliminary data.</text>
</comment>
<feature type="repeat" description="WD" evidence="6">
    <location>
        <begin position="128"/>
        <end position="167"/>
    </location>
</feature>
<protein>
    <recommendedName>
        <fullName evidence="4">Mitochondrial division protein 1</fullName>
    </recommendedName>
</protein>
<feature type="repeat" description="WD" evidence="6">
    <location>
        <begin position="209"/>
        <end position="242"/>
    </location>
</feature>
<reference evidence="7 8" key="1">
    <citation type="journal article" date="2021" name="Nat. Commun.">
        <title>Genetic determinants of endophytism in the Arabidopsis root mycobiome.</title>
        <authorList>
            <person name="Mesny F."/>
            <person name="Miyauchi S."/>
            <person name="Thiergart T."/>
            <person name="Pickel B."/>
            <person name="Atanasova L."/>
            <person name="Karlsson M."/>
            <person name="Huettel B."/>
            <person name="Barry K.W."/>
            <person name="Haridas S."/>
            <person name="Chen C."/>
            <person name="Bauer D."/>
            <person name="Andreopoulos W."/>
            <person name="Pangilinan J."/>
            <person name="LaButti K."/>
            <person name="Riley R."/>
            <person name="Lipzen A."/>
            <person name="Clum A."/>
            <person name="Drula E."/>
            <person name="Henrissat B."/>
            <person name="Kohler A."/>
            <person name="Grigoriev I.V."/>
            <person name="Martin F.M."/>
            <person name="Hacquard S."/>
        </authorList>
    </citation>
    <scope>NUCLEOTIDE SEQUENCE [LARGE SCALE GENOMIC DNA]</scope>
    <source>
        <strain evidence="7 8">MPI-SDFR-AT-0080</strain>
    </source>
</reference>
<dbReference type="Pfam" id="PF00400">
    <property type="entry name" value="WD40"/>
    <property type="match status" value="6"/>
</dbReference>
<keyword evidence="1 6" id="KW-0853">WD repeat</keyword>
<dbReference type="CDD" id="cd00200">
    <property type="entry name" value="WD40"/>
    <property type="match status" value="1"/>
</dbReference>
<keyword evidence="2" id="KW-0677">Repeat</keyword>
<dbReference type="InterPro" id="IPR015943">
    <property type="entry name" value="WD40/YVTN_repeat-like_dom_sf"/>
</dbReference>
<dbReference type="EMBL" id="JAGTJR010000054">
    <property type="protein sequence ID" value="KAH7026899.1"/>
    <property type="molecule type" value="Genomic_DNA"/>
</dbReference>
<feature type="repeat" description="WD" evidence="6">
    <location>
        <begin position="87"/>
        <end position="127"/>
    </location>
</feature>
<evidence type="ECO:0000256" key="4">
    <source>
        <dbReference type="ARBA" id="ARBA00039789"/>
    </source>
</evidence>
<keyword evidence="8" id="KW-1185">Reference proteome</keyword>
<evidence type="ECO:0000256" key="6">
    <source>
        <dbReference type="PROSITE-ProRule" id="PRU00221"/>
    </source>
</evidence>
<name>A0ABQ8FU19_9PEZI</name>
<dbReference type="PRINTS" id="PR00320">
    <property type="entry name" value="GPROTEINBRPT"/>
</dbReference>
<dbReference type="Gene3D" id="2.130.10.10">
    <property type="entry name" value="YVTN repeat-like/Quinoprotein amine dehydrogenase"/>
    <property type="match status" value="1"/>
</dbReference>
<sequence>MHRLAHHVLSDTAIVIAVCVAPSYIILSLDDQTIHVHTATGQPQRVLKCHAANARCLAVQDDSLLSGHMDGSIQVWSLQTGESLRTMTGHTGTVRSVNFLGAQAAVSASRDATLRTWDLATGASTATLAGHDKSVASLALRGDVAVSGSDDGLVRIWSLSGQSCLAACPGHTAEVRAVAIADDGSRIFSGSRDGHVRVWDPTGACIAVLQGHSSLVSHVRVHRDFLVTAGADGQIRVWSAKSLLLKYAVHATEASVTSLDIFENRVLSGQSDGLVRLWDFETGAALGCVGSKSEAVWHTESSNGRSTIVVAAREDDASTLSLWQL</sequence>
<evidence type="ECO:0000256" key="3">
    <source>
        <dbReference type="ARBA" id="ARBA00038415"/>
    </source>
</evidence>
<dbReference type="Proteomes" id="UP000774617">
    <property type="component" value="Unassembled WGS sequence"/>
</dbReference>
<feature type="repeat" description="WD" evidence="6">
    <location>
        <begin position="47"/>
        <end position="86"/>
    </location>
</feature>
<feature type="repeat" description="WD" evidence="6">
    <location>
        <begin position="249"/>
        <end position="288"/>
    </location>
</feature>
<dbReference type="PROSITE" id="PS00678">
    <property type="entry name" value="WD_REPEATS_1"/>
    <property type="match status" value="2"/>
</dbReference>
<evidence type="ECO:0000256" key="2">
    <source>
        <dbReference type="ARBA" id="ARBA00022737"/>
    </source>
</evidence>
<dbReference type="InterPro" id="IPR019775">
    <property type="entry name" value="WD40_repeat_CS"/>
</dbReference>
<dbReference type="PANTHER" id="PTHR22847">
    <property type="entry name" value="WD40 REPEAT PROTEIN"/>
    <property type="match status" value="1"/>
</dbReference>
<evidence type="ECO:0000313" key="8">
    <source>
        <dbReference type="Proteomes" id="UP000774617"/>
    </source>
</evidence>
<comment type="function">
    <text evidence="5">Involved in mitochondrial fission. Acts as an adapter protein required to form mitochondrial fission complexes. Formation of these complexes is required to promote constriction and fission of the mitochondrial compartment at a late step in mitochondrial division.</text>
</comment>
<dbReference type="InterPro" id="IPR036322">
    <property type="entry name" value="WD40_repeat_dom_sf"/>
</dbReference>
<dbReference type="SUPFAM" id="SSF50978">
    <property type="entry name" value="WD40 repeat-like"/>
    <property type="match status" value="1"/>
</dbReference>